<dbReference type="EMBL" id="CACRTR010000007">
    <property type="protein sequence ID" value="VYU09367.1"/>
    <property type="molecule type" value="Genomic_DNA"/>
</dbReference>
<organism evidence="3">
    <name type="scientific">Eubacterium limosum</name>
    <dbReference type="NCBI Taxonomy" id="1736"/>
    <lineage>
        <taxon>Bacteria</taxon>
        <taxon>Bacillati</taxon>
        <taxon>Bacillota</taxon>
        <taxon>Clostridia</taxon>
        <taxon>Eubacteriales</taxon>
        <taxon>Eubacteriaceae</taxon>
        <taxon>Eubacterium</taxon>
    </lineage>
</organism>
<dbReference type="AlphaFoldDB" id="A0A6N3C6B0"/>
<dbReference type="GO" id="GO:0019852">
    <property type="term" value="P:L-ascorbic acid metabolic process"/>
    <property type="evidence" value="ECO:0007669"/>
    <property type="project" value="TreeGrafter"/>
</dbReference>
<dbReference type="InterPro" id="IPR013022">
    <property type="entry name" value="Xyl_isomerase-like_TIM-brl"/>
</dbReference>
<name>A0A6N3C6B0_EUBLI</name>
<dbReference type="Pfam" id="PF01261">
    <property type="entry name" value="AP_endonuc_2"/>
    <property type="match status" value="1"/>
</dbReference>
<evidence type="ECO:0000256" key="1">
    <source>
        <dbReference type="ARBA" id="ARBA00023235"/>
    </source>
</evidence>
<protein>
    <submittedName>
        <fullName evidence="3">Xylose isomerase-like TIM barrel</fullName>
    </submittedName>
</protein>
<reference evidence="3" key="1">
    <citation type="submission" date="2019-11" db="EMBL/GenBank/DDBJ databases">
        <authorList>
            <person name="Feng L."/>
        </authorList>
    </citation>
    <scope>NUCLEOTIDE SEQUENCE</scope>
    <source>
        <strain evidence="3">ElimosumLFYP34</strain>
    </source>
</reference>
<gene>
    <name evidence="3" type="ORF">ELLFYP34_02671</name>
</gene>
<dbReference type="SUPFAM" id="SSF51658">
    <property type="entry name" value="Xylose isomerase-like"/>
    <property type="match status" value="1"/>
</dbReference>
<keyword evidence="1 3" id="KW-0413">Isomerase</keyword>
<dbReference type="InterPro" id="IPR050417">
    <property type="entry name" value="Sugar_Epim/Isomerase"/>
</dbReference>
<feature type="domain" description="Xylose isomerase-like TIM barrel" evidence="2">
    <location>
        <begin position="20"/>
        <end position="258"/>
    </location>
</feature>
<dbReference type="PANTHER" id="PTHR43489:SF1">
    <property type="entry name" value="L-RIBULOSE-5-PHOSPHATE 3-EPIMERASE SGBU-RELATED"/>
    <property type="match status" value="1"/>
</dbReference>
<evidence type="ECO:0000259" key="2">
    <source>
        <dbReference type="Pfam" id="PF01261"/>
    </source>
</evidence>
<evidence type="ECO:0000313" key="3">
    <source>
        <dbReference type="EMBL" id="VYU09367.1"/>
    </source>
</evidence>
<sequence>MKLSISNLAWNEDNDTVVYDWMQKLEYQGLEIAPTRLFKANPYDCLDEAKKFMEFLKTTYNLDIVSMQSIWYGKKQSIFGTCEERNYLLEYTKKAIIFAENVKCPNIVFGCPKNRIIKEPEQIEVAIGFFDELGKYALEHNTVIALEPNPRIYNTNFINTTREAIEFCKLVCNKGIKVNFDFGSVLENNENFCFGKSEIQLINHIHISEPYLKVIKKRELHKELKKILLKNDYNGFISIEMNSDLDLRKLKETMKYVKEVFI</sequence>
<dbReference type="GO" id="GO:0034015">
    <property type="term" value="F:L-ribulose-5-phosphate 3-epimerase activity"/>
    <property type="evidence" value="ECO:0007669"/>
    <property type="project" value="TreeGrafter"/>
</dbReference>
<dbReference type="PANTHER" id="PTHR43489">
    <property type="entry name" value="ISOMERASE"/>
    <property type="match status" value="1"/>
</dbReference>
<accession>A0A6N3C6B0</accession>
<proteinExistence type="predicted"/>
<dbReference type="InterPro" id="IPR036237">
    <property type="entry name" value="Xyl_isomerase-like_sf"/>
</dbReference>
<dbReference type="Gene3D" id="3.20.20.150">
    <property type="entry name" value="Divalent-metal-dependent TIM barrel enzymes"/>
    <property type="match status" value="1"/>
</dbReference>